<name>W4FRS7_APHAT</name>
<evidence type="ECO:0000256" key="2">
    <source>
        <dbReference type="SAM" id="MobiDB-lite"/>
    </source>
</evidence>
<dbReference type="VEuPathDB" id="FungiDB:H257_14227"/>
<dbReference type="EMBL" id="KI913168">
    <property type="protein sequence ID" value="ETV70195.1"/>
    <property type="molecule type" value="Genomic_DNA"/>
</dbReference>
<feature type="compositionally biased region" description="Basic residues" evidence="2">
    <location>
        <begin position="260"/>
        <end position="269"/>
    </location>
</feature>
<gene>
    <name evidence="3" type="ORF">H257_14227</name>
</gene>
<dbReference type="SUPFAM" id="SSF82185">
    <property type="entry name" value="Histone H3 K4-specific methyltransferase SET7/9 N-terminal domain"/>
    <property type="match status" value="1"/>
</dbReference>
<dbReference type="STRING" id="112090.W4FRS7"/>
<dbReference type="RefSeq" id="XP_009840291.1">
    <property type="nucleotide sequence ID" value="XM_009841989.1"/>
</dbReference>
<dbReference type="PANTHER" id="PTHR43215:SF14">
    <property type="entry name" value="RADIAL SPOKE HEAD 1 HOMOLOG"/>
    <property type="match status" value="1"/>
</dbReference>
<dbReference type="OrthoDB" id="270720at2759"/>
<feature type="region of interest" description="Disordered" evidence="2">
    <location>
        <begin position="246"/>
        <end position="271"/>
    </location>
</feature>
<dbReference type="Pfam" id="PF02493">
    <property type="entry name" value="MORN"/>
    <property type="match status" value="5"/>
</dbReference>
<keyword evidence="1" id="KW-0677">Repeat</keyword>
<evidence type="ECO:0000313" key="3">
    <source>
        <dbReference type="EMBL" id="ETV70195.1"/>
    </source>
</evidence>
<accession>W4FRS7</accession>
<dbReference type="AlphaFoldDB" id="W4FRS7"/>
<dbReference type="InterPro" id="IPR003409">
    <property type="entry name" value="MORN"/>
</dbReference>
<organism evidence="3">
    <name type="scientific">Aphanomyces astaci</name>
    <name type="common">Crayfish plague agent</name>
    <dbReference type="NCBI Taxonomy" id="112090"/>
    <lineage>
        <taxon>Eukaryota</taxon>
        <taxon>Sar</taxon>
        <taxon>Stramenopiles</taxon>
        <taxon>Oomycota</taxon>
        <taxon>Saprolegniomycetes</taxon>
        <taxon>Saprolegniales</taxon>
        <taxon>Verrucalvaceae</taxon>
        <taxon>Aphanomyces</taxon>
    </lineage>
</organism>
<dbReference type="PANTHER" id="PTHR43215">
    <property type="entry name" value="RADIAL SPOKE HEAD 1 HOMOLOG"/>
    <property type="match status" value="1"/>
</dbReference>
<protein>
    <recommendedName>
        <fullName evidence="4">MORN repeat-containing protein 5</fullName>
    </recommendedName>
</protein>
<dbReference type="Gene3D" id="2.20.110.10">
    <property type="entry name" value="Histone H3 K4-specific methyltransferase SET7/9 N-terminal domain"/>
    <property type="match status" value="1"/>
</dbReference>
<sequence length="301" mass="33868">MVDGRICGFGRYVSSTGVVEEGEFLDGMLHGEGLREEPNGHVEEGTFAFGVLDGYGTQRNKFHDEYDGSFDMGTKSGRGVLHLHDCHATLRGFWADDLPSGRGDLTYFTKSNALRTRKLSTPAPQPTTSVQVEEPDASDSVEFWYEGSFSQGKVKGRHRHVNVRHQSAPGHVPFTTYGKSITHMSFPIQMAAAMVKRSTRHVINRHRRRVREAAYLAETETTNLRLYYDLLDEFYEAWANHVQAAGHATQSEAEEEDHRNKKKTPKLSRRLADFPSLVRRIPLETKDKMALALAAVDDSTK</sequence>
<evidence type="ECO:0008006" key="4">
    <source>
        <dbReference type="Google" id="ProtNLM"/>
    </source>
</evidence>
<dbReference type="GeneID" id="20816223"/>
<reference evidence="3" key="1">
    <citation type="submission" date="2013-12" db="EMBL/GenBank/DDBJ databases">
        <title>The Genome Sequence of Aphanomyces astaci APO3.</title>
        <authorList>
            <consortium name="The Broad Institute Genomics Platform"/>
            <person name="Russ C."/>
            <person name="Tyler B."/>
            <person name="van West P."/>
            <person name="Dieguez-Uribeondo J."/>
            <person name="Young S.K."/>
            <person name="Zeng Q."/>
            <person name="Gargeya S."/>
            <person name="Fitzgerald M."/>
            <person name="Abouelleil A."/>
            <person name="Alvarado L."/>
            <person name="Chapman S.B."/>
            <person name="Gainer-Dewar J."/>
            <person name="Goldberg J."/>
            <person name="Griggs A."/>
            <person name="Gujja S."/>
            <person name="Hansen M."/>
            <person name="Howarth C."/>
            <person name="Imamovic A."/>
            <person name="Ireland A."/>
            <person name="Larimer J."/>
            <person name="McCowan C."/>
            <person name="Murphy C."/>
            <person name="Pearson M."/>
            <person name="Poon T.W."/>
            <person name="Priest M."/>
            <person name="Roberts A."/>
            <person name="Saif S."/>
            <person name="Shea T."/>
            <person name="Sykes S."/>
            <person name="Wortman J."/>
            <person name="Nusbaum C."/>
            <person name="Birren B."/>
        </authorList>
    </citation>
    <scope>NUCLEOTIDE SEQUENCE [LARGE SCALE GENOMIC DNA]</scope>
    <source>
        <strain evidence="3">APO3</strain>
    </source>
</reference>
<proteinExistence type="predicted"/>
<evidence type="ECO:0000256" key="1">
    <source>
        <dbReference type="ARBA" id="ARBA00022737"/>
    </source>
</evidence>